<name>A0A119UZ30_9BURK</name>
<keyword evidence="10" id="KW-0998">Cell outer membrane</keyword>
<gene>
    <name evidence="14" type="ORF">WM16_31955</name>
</gene>
<dbReference type="SUPFAM" id="SSF101967">
    <property type="entry name" value="Adhesin YadA, collagen-binding domain"/>
    <property type="match status" value="4"/>
</dbReference>
<evidence type="ECO:0000259" key="13">
    <source>
        <dbReference type="Pfam" id="PF05662"/>
    </source>
</evidence>
<accession>A0A119UZ30</accession>
<dbReference type="Pfam" id="PF03895">
    <property type="entry name" value="YadA_anchor"/>
    <property type="match status" value="1"/>
</dbReference>
<dbReference type="Gene3D" id="1.20.5.170">
    <property type="match status" value="1"/>
</dbReference>
<keyword evidence="9" id="KW-0472">Membrane</keyword>
<dbReference type="Pfam" id="PF05662">
    <property type="entry name" value="YadA_stalk"/>
    <property type="match status" value="8"/>
</dbReference>
<dbReference type="GO" id="GO:0009279">
    <property type="term" value="C:cell outer membrane"/>
    <property type="evidence" value="ECO:0007669"/>
    <property type="project" value="UniProtKB-SubCell"/>
</dbReference>
<evidence type="ECO:0000256" key="5">
    <source>
        <dbReference type="ARBA" id="ARBA00022452"/>
    </source>
</evidence>
<dbReference type="SUPFAM" id="SSF54523">
    <property type="entry name" value="Pili subunits"/>
    <property type="match status" value="1"/>
</dbReference>
<evidence type="ECO:0000256" key="6">
    <source>
        <dbReference type="ARBA" id="ARBA00022692"/>
    </source>
</evidence>
<comment type="caution">
    <text evidence="14">The sequence shown here is derived from an EMBL/GenBank/DDBJ whole genome shotgun (WGS) entry which is preliminary data.</text>
</comment>
<dbReference type="Gene3D" id="3.30.1300.30">
    <property type="entry name" value="GSPII I/J protein-like"/>
    <property type="match status" value="1"/>
</dbReference>
<dbReference type="Proteomes" id="UP000065504">
    <property type="component" value="Unassembled WGS sequence"/>
</dbReference>
<keyword evidence="5" id="KW-1134">Transmembrane beta strand</keyword>
<keyword evidence="6" id="KW-0812">Transmembrane</keyword>
<feature type="domain" description="Trimeric autotransporter adhesin YadA-like stalk" evidence="13">
    <location>
        <begin position="93"/>
        <end position="113"/>
    </location>
</feature>
<evidence type="ECO:0000256" key="3">
    <source>
        <dbReference type="ARBA" id="ARBA00005848"/>
    </source>
</evidence>
<feature type="domain" description="Trimeric autotransporter adhesin YadA-like C-terminal membrane anchor" evidence="12">
    <location>
        <begin position="738"/>
        <end position="796"/>
    </location>
</feature>
<proteinExistence type="inferred from homology"/>
<keyword evidence="8" id="KW-0653">Protein transport</keyword>
<feature type="domain" description="Trimeric autotransporter adhesin YadA-like stalk" evidence="13">
    <location>
        <begin position="21"/>
        <end position="57"/>
    </location>
</feature>
<evidence type="ECO:0000256" key="7">
    <source>
        <dbReference type="ARBA" id="ARBA00022729"/>
    </source>
</evidence>
<evidence type="ECO:0000256" key="10">
    <source>
        <dbReference type="ARBA" id="ARBA00023237"/>
    </source>
</evidence>
<evidence type="ECO:0000259" key="12">
    <source>
        <dbReference type="Pfam" id="PF03895"/>
    </source>
</evidence>
<dbReference type="Gene3D" id="6.10.250.2040">
    <property type="match status" value="3"/>
</dbReference>
<evidence type="ECO:0000256" key="9">
    <source>
        <dbReference type="ARBA" id="ARBA00023136"/>
    </source>
</evidence>
<protein>
    <recommendedName>
        <fullName evidence="16">Adhesin</fullName>
    </recommendedName>
</protein>
<feature type="domain" description="Trimeric autotransporter adhesin YadA-like stalk" evidence="13">
    <location>
        <begin position="249"/>
        <end position="283"/>
    </location>
</feature>
<dbReference type="GO" id="GO:0015031">
    <property type="term" value="P:protein transport"/>
    <property type="evidence" value="ECO:0007669"/>
    <property type="project" value="UniProtKB-KW"/>
</dbReference>
<dbReference type="InterPro" id="IPR045584">
    <property type="entry name" value="Pilin-like"/>
</dbReference>
<keyword evidence="4" id="KW-0813">Transport</keyword>
<evidence type="ECO:0000256" key="11">
    <source>
        <dbReference type="SAM" id="MobiDB-lite"/>
    </source>
</evidence>
<feature type="domain" description="Trimeric autotransporter adhesin YadA-like stalk" evidence="13">
    <location>
        <begin position="687"/>
        <end position="726"/>
    </location>
</feature>
<evidence type="ECO:0000313" key="15">
    <source>
        <dbReference type="Proteomes" id="UP000065504"/>
    </source>
</evidence>
<comment type="similarity">
    <text evidence="3">Belongs to the autotransporter-2 (AT-2) (TC 1.B.40) family.</text>
</comment>
<keyword evidence="7" id="KW-0732">Signal</keyword>
<sequence>MAYDSAQKDKVTLAGADGTTLTNVKTGELSATSKDAVTGAQLFATNESLGGLQQSLKDGGVIDPTTGESLAVTYADATKAKAALGGAEGTILSNVKAGVADMDAVNVSQLKSSGLIGEDGKSVAAVTYDRNQDGTVNFGSVTLGGAGATVPVALHNVASGKTPTDAVNVSQLTGVTEALGGGAGIDADGTVKAPSYTVGGKTYTNVNDALKAAAESGNGGVGGTDPNAIAYDDTSKTHVTLGGSNGTVIGNVANGSLAADSTDAVNGAQMNAMARDVAEGLGGHASFDPVTGKLTAPTYELSDANGGTTQYRNVGDAMSNLDERVSGNTTRIDSLQAVAENAVQYDDASRGAVSLGGKNAAAPVALKNVADGADDTDAVNVRQLRSAGLVGDNGQLQSAVVYDKHADGTANYGSVTLGGAGVSAPVALHNVASGKDSTDAVNVSQLRGVTNALGGGATIDPGTGEVIAPTYEIGGEKFNSAGAALTNIDNRVTKLQNGIGESVSLAGAVVYDKLPDGTPNYGRVTLGNGLSSGPVVLTNVAKGSQEHDAVNFGQFSELRGKVDDLGGRITGLGESGNGNGSGGGGTSGTSVIGGTGGNGSTSGQILAAKPGDGNGNTAAGSGAQVANGVNDGSTFGANAKVNAEGGTAVGQGASVASGATNAVAIGRDSAATEANTVSVGKEGAERRIVHVADGVKATDAVSKGQFDRAMGGMQGQINDLSRNAYSGIAAATALAMIPSVDPGKNISFGIGGASYKGYQAVSLGGEARITENIKMRAGVGLSSGGNTFGVGAAYQW</sequence>
<dbReference type="InterPro" id="IPR011049">
    <property type="entry name" value="Serralysin-like_metalloprot_C"/>
</dbReference>
<organism evidence="14 15">
    <name type="scientific">Burkholderia ubonensis</name>
    <dbReference type="NCBI Taxonomy" id="101571"/>
    <lineage>
        <taxon>Bacteria</taxon>
        <taxon>Pseudomonadati</taxon>
        <taxon>Pseudomonadota</taxon>
        <taxon>Betaproteobacteria</taxon>
        <taxon>Burkholderiales</taxon>
        <taxon>Burkholderiaceae</taxon>
        <taxon>Burkholderia</taxon>
        <taxon>Burkholderia cepacia complex</taxon>
    </lineage>
</organism>
<dbReference type="Gene3D" id="2.150.10.10">
    <property type="entry name" value="Serralysin-like metalloprotease, C-terminal"/>
    <property type="match status" value="4"/>
</dbReference>
<dbReference type="EMBL" id="LPLU01000027">
    <property type="protein sequence ID" value="KWK82976.1"/>
    <property type="molecule type" value="Genomic_DNA"/>
</dbReference>
<feature type="domain" description="Trimeric autotransporter adhesin YadA-like stalk" evidence="13">
    <location>
        <begin position="155"/>
        <end position="192"/>
    </location>
</feature>
<feature type="domain" description="Trimeric autotransporter adhesin YadA-like stalk" evidence="13">
    <location>
        <begin position="368"/>
        <end position="387"/>
    </location>
</feature>
<evidence type="ECO:0000256" key="8">
    <source>
        <dbReference type="ARBA" id="ARBA00022927"/>
    </source>
</evidence>
<feature type="domain" description="Trimeric autotransporter adhesin YadA-like stalk" evidence="13">
    <location>
        <begin position="537"/>
        <end position="575"/>
    </location>
</feature>
<feature type="region of interest" description="Disordered" evidence="11">
    <location>
        <begin position="573"/>
        <end position="598"/>
    </location>
</feature>
<reference evidence="14 15" key="1">
    <citation type="submission" date="2015-11" db="EMBL/GenBank/DDBJ databases">
        <title>Expanding the genomic diversity of Burkholderia species for the development of highly accurate diagnostics.</title>
        <authorList>
            <person name="Sahl J."/>
            <person name="Keim P."/>
            <person name="Wagner D."/>
        </authorList>
    </citation>
    <scope>NUCLEOTIDE SEQUENCE [LARGE SCALE GENOMIC DNA]</scope>
    <source>
        <strain evidence="14 15">MSMB782WGS</strain>
    </source>
</reference>
<evidence type="ECO:0000256" key="4">
    <source>
        <dbReference type="ARBA" id="ARBA00022448"/>
    </source>
</evidence>
<evidence type="ECO:0000313" key="14">
    <source>
        <dbReference type="EMBL" id="KWK82976.1"/>
    </source>
</evidence>
<dbReference type="InterPro" id="IPR008635">
    <property type="entry name" value="Coiled_stalk_dom"/>
</dbReference>
<evidence type="ECO:0008006" key="16">
    <source>
        <dbReference type="Google" id="ProtNLM"/>
    </source>
</evidence>
<evidence type="ECO:0000256" key="2">
    <source>
        <dbReference type="ARBA" id="ARBA00004442"/>
    </source>
</evidence>
<dbReference type="InterPro" id="IPR005594">
    <property type="entry name" value="YadA_C"/>
</dbReference>
<comment type="subcellular location">
    <subcellularLocation>
        <location evidence="2">Cell outer membrane</location>
    </subcellularLocation>
    <subcellularLocation>
        <location evidence="1">Cell surface</location>
    </subcellularLocation>
</comment>
<dbReference type="GO" id="GO:0009986">
    <property type="term" value="C:cell surface"/>
    <property type="evidence" value="ECO:0007669"/>
    <property type="project" value="UniProtKB-SubCell"/>
</dbReference>
<feature type="domain" description="Trimeric autotransporter adhesin YadA-like stalk" evidence="13">
    <location>
        <begin position="429"/>
        <end position="458"/>
    </location>
</feature>
<dbReference type="AlphaFoldDB" id="A0A119UZ30"/>
<evidence type="ECO:0000256" key="1">
    <source>
        <dbReference type="ARBA" id="ARBA00004241"/>
    </source>
</evidence>